<dbReference type="EMBL" id="CAXLJM020000048">
    <property type="protein sequence ID" value="CAL8112122.1"/>
    <property type="molecule type" value="Genomic_DNA"/>
</dbReference>
<comment type="caution">
    <text evidence="2">The sequence shown here is derived from an EMBL/GenBank/DDBJ whole genome shotgun (WGS) entry which is preliminary data.</text>
</comment>
<feature type="transmembrane region" description="Helical" evidence="1">
    <location>
        <begin position="474"/>
        <end position="497"/>
    </location>
</feature>
<dbReference type="Gene3D" id="1.10.287.70">
    <property type="match status" value="1"/>
</dbReference>
<gene>
    <name evidence="2" type="ORF">ODALV1_LOCUS15495</name>
</gene>
<proteinExistence type="predicted"/>
<dbReference type="Proteomes" id="UP001642540">
    <property type="component" value="Unassembled WGS sequence"/>
</dbReference>
<name>A0ABP1QUM5_9HEXA</name>
<sequence>MLNYNSVSIGCFSCKKQMKDYGYLEFKSRGMFEVWYEKVPNDVTSMETLVTFWKKLHQSPFNFPERKEEQKCQSISSYKWESQFSIESCKVFEAFFQHINCSNFQNCSFFYAYKAGLRIEPPGQFLNHQKIYPIIHHEKDYLFQLIVPKVYPFDTNLSAYLTPFPGNVWGLILLAIAAVSGWMIWLEEIEARRVIQWNIEVILEQDCSQFKGCGFPGKTIAMMWIFVAIFLRNFYNSSLYSYMTAEKGPTDFPNNLEQLIGRKDFDILLPIEFWNVYFLLSTAHGPNKAYPEFKQITRFVYNALYMSEHLSKEAIQNASLGNYAKVWHFPPNHSKHNSSELLNPIIPVKSYKRLTKYAILCENDCEDHWNVPFFGIKGISRIVPKQKPFLRTKQFWMLEFPTFATARFQTFFGFFVQSGLYELSINRFRQIQLLKRLQELSTEERLGLSDGRLFSYVFLADRLQSKQRERATKISALTGTFIIVSCMASAAFVVLLLELHKRI</sequence>
<organism evidence="2 3">
    <name type="scientific">Orchesella dallaii</name>
    <dbReference type="NCBI Taxonomy" id="48710"/>
    <lineage>
        <taxon>Eukaryota</taxon>
        <taxon>Metazoa</taxon>
        <taxon>Ecdysozoa</taxon>
        <taxon>Arthropoda</taxon>
        <taxon>Hexapoda</taxon>
        <taxon>Collembola</taxon>
        <taxon>Entomobryomorpha</taxon>
        <taxon>Entomobryoidea</taxon>
        <taxon>Orchesellidae</taxon>
        <taxon>Orchesellinae</taxon>
        <taxon>Orchesella</taxon>
    </lineage>
</organism>
<reference evidence="2 3" key="1">
    <citation type="submission" date="2024-08" db="EMBL/GenBank/DDBJ databases">
        <authorList>
            <person name="Cucini C."/>
            <person name="Frati F."/>
        </authorList>
    </citation>
    <scope>NUCLEOTIDE SEQUENCE [LARGE SCALE GENOMIC DNA]</scope>
</reference>
<feature type="transmembrane region" description="Helical" evidence="1">
    <location>
        <begin position="219"/>
        <end position="235"/>
    </location>
</feature>
<evidence type="ECO:0000313" key="2">
    <source>
        <dbReference type="EMBL" id="CAL8112122.1"/>
    </source>
</evidence>
<accession>A0ABP1QUM5</accession>
<keyword evidence="3" id="KW-1185">Reference proteome</keyword>
<evidence type="ECO:0000256" key="1">
    <source>
        <dbReference type="SAM" id="Phobius"/>
    </source>
</evidence>
<keyword evidence="1" id="KW-0812">Transmembrane</keyword>
<evidence type="ECO:0000313" key="3">
    <source>
        <dbReference type="Proteomes" id="UP001642540"/>
    </source>
</evidence>
<feature type="transmembrane region" description="Helical" evidence="1">
    <location>
        <begin position="168"/>
        <end position="186"/>
    </location>
</feature>
<keyword evidence="1" id="KW-0472">Membrane</keyword>
<keyword evidence="1" id="KW-1133">Transmembrane helix</keyword>
<protein>
    <submittedName>
        <fullName evidence="2">Uncharacterized protein</fullName>
    </submittedName>
</protein>